<comment type="caution">
    <text evidence="2">The sequence shown here is derived from an EMBL/GenBank/DDBJ whole genome shotgun (WGS) entry which is preliminary data.</text>
</comment>
<reference evidence="2 3" key="1">
    <citation type="submission" date="2019-07" db="EMBL/GenBank/DDBJ databases">
        <title>Whole genome shotgun sequence of Brevifollis gellanilyticus NBRC 108608.</title>
        <authorList>
            <person name="Hosoyama A."/>
            <person name="Uohara A."/>
            <person name="Ohji S."/>
            <person name="Ichikawa N."/>
        </authorList>
    </citation>
    <scope>NUCLEOTIDE SEQUENCE [LARGE SCALE GENOMIC DNA]</scope>
    <source>
        <strain evidence="2 3">NBRC 108608</strain>
    </source>
</reference>
<feature type="compositionally biased region" description="Low complexity" evidence="1">
    <location>
        <begin position="183"/>
        <end position="198"/>
    </location>
</feature>
<keyword evidence="3" id="KW-1185">Reference proteome</keyword>
<feature type="region of interest" description="Disordered" evidence="1">
    <location>
        <begin position="101"/>
        <end position="133"/>
    </location>
</feature>
<evidence type="ECO:0000313" key="3">
    <source>
        <dbReference type="Proteomes" id="UP000321577"/>
    </source>
</evidence>
<dbReference type="Proteomes" id="UP000321577">
    <property type="component" value="Unassembled WGS sequence"/>
</dbReference>
<sequence length="208" mass="22547">MDPDLPQPLDFNFANSLLSESPFTRSVNLENTLQLTGVAYINGHPVATVLNKQTKQSLIVTEQPNELGWRLLAAEPGTDPSNTQIAMMVGPETITMHYHGQEMNNAPGGKGSAKSQLAGSGSGKDGTKFRTSSLLGDKGRELYASLSPDARDKFRDLVRARMEKHPEFTQEQNSDYAQKVFAKIKASDSSSSAKTPKTGKPPKKKQGA</sequence>
<accession>A0A512MHT9</accession>
<dbReference type="AlphaFoldDB" id="A0A512MHT9"/>
<gene>
    <name evidence="2" type="ORF">BGE01nite_55970</name>
</gene>
<name>A0A512MHT9_9BACT</name>
<organism evidence="2 3">
    <name type="scientific">Brevifollis gellanilyticus</name>
    <dbReference type="NCBI Taxonomy" id="748831"/>
    <lineage>
        <taxon>Bacteria</taxon>
        <taxon>Pseudomonadati</taxon>
        <taxon>Verrucomicrobiota</taxon>
        <taxon>Verrucomicrobiia</taxon>
        <taxon>Verrucomicrobiales</taxon>
        <taxon>Verrucomicrobiaceae</taxon>
    </lineage>
</organism>
<evidence type="ECO:0000313" key="2">
    <source>
        <dbReference type="EMBL" id="GEP46306.1"/>
    </source>
</evidence>
<protein>
    <submittedName>
        <fullName evidence="2">Uncharacterized protein</fullName>
    </submittedName>
</protein>
<evidence type="ECO:0000256" key="1">
    <source>
        <dbReference type="SAM" id="MobiDB-lite"/>
    </source>
</evidence>
<feature type="region of interest" description="Disordered" evidence="1">
    <location>
        <begin position="165"/>
        <end position="208"/>
    </location>
</feature>
<dbReference type="EMBL" id="BKAG01000084">
    <property type="protein sequence ID" value="GEP46306.1"/>
    <property type="molecule type" value="Genomic_DNA"/>
</dbReference>
<proteinExistence type="predicted"/>